<proteinExistence type="predicted"/>
<protein>
    <submittedName>
        <fullName evidence="1">Myb-related protein Zm1</fullName>
    </submittedName>
</protein>
<organism evidence="1 2">
    <name type="scientific">Senna tora</name>
    <dbReference type="NCBI Taxonomy" id="362788"/>
    <lineage>
        <taxon>Eukaryota</taxon>
        <taxon>Viridiplantae</taxon>
        <taxon>Streptophyta</taxon>
        <taxon>Embryophyta</taxon>
        <taxon>Tracheophyta</taxon>
        <taxon>Spermatophyta</taxon>
        <taxon>Magnoliopsida</taxon>
        <taxon>eudicotyledons</taxon>
        <taxon>Gunneridae</taxon>
        <taxon>Pentapetalae</taxon>
        <taxon>rosids</taxon>
        <taxon>fabids</taxon>
        <taxon>Fabales</taxon>
        <taxon>Fabaceae</taxon>
        <taxon>Caesalpinioideae</taxon>
        <taxon>Cassia clade</taxon>
        <taxon>Senna</taxon>
    </lineage>
</organism>
<sequence length="152" mass="15882">MFSSRSACVFAGIEPSGEISGAPEFGGIASEIGDASEIGGAPEFGGIASEIGGGVSMTGCPLQTCCWKTEVAKLPEAQHQKMELYSRRRANDYQAASQVGQNGQQERGRANDANLRDYGRATGLGKNSVAHVVFTANSRRTSSSPLAVAVLR</sequence>
<name>A0A834WIE7_9FABA</name>
<dbReference type="AlphaFoldDB" id="A0A834WIE7"/>
<dbReference type="EMBL" id="JAAIUW010000007">
    <property type="protein sequence ID" value="KAF7823927.1"/>
    <property type="molecule type" value="Genomic_DNA"/>
</dbReference>
<gene>
    <name evidence="1" type="ORF">G2W53_022071</name>
</gene>
<comment type="caution">
    <text evidence="1">The sequence shown here is derived from an EMBL/GenBank/DDBJ whole genome shotgun (WGS) entry which is preliminary data.</text>
</comment>
<keyword evidence="2" id="KW-1185">Reference proteome</keyword>
<evidence type="ECO:0000313" key="1">
    <source>
        <dbReference type="EMBL" id="KAF7823927.1"/>
    </source>
</evidence>
<reference evidence="1" key="1">
    <citation type="submission" date="2020-09" db="EMBL/GenBank/DDBJ databases">
        <title>Genome-Enabled Discovery of Anthraquinone Biosynthesis in Senna tora.</title>
        <authorList>
            <person name="Kang S.-H."/>
            <person name="Pandey R.P."/>
            <person name="Lee C.-M."/>
            <person name="Sim J.-S."/>
            <person name="Jeong J.-T."/>
            <person name="Choi B.-S."/>
            <person name="Jung M."/>
            <person name="Ginzburg D."/>
            <person name="Zhao K."/>
            <person name="Won S.Y."/>
            <person name="Oh T.-J."/>
            <person name="Yu Y."/>
            <person name="Kim N.-H."/>
            <person name="Lee O.R."/>
            <person name="Lee T.-H."/>
            <person name="Bashyal P."/>
            <person name="Kim T.-S."/>
            <person name="Lee W.-H."/>
            <person name="Kawkins C."/>
            <person name="Kim C.-K."/>
            <person name="Kim J.S."/>
            <person name="Ahn B.O."/>
            <person name="Rhee S.Y."/>
            <person name="Sohng J.K."/>
        </authorList>
    </citation>
    <scope>NUCLEOTIDE SEQUENCE</scope>
    <source>
        <tissue evidence="1">Leaf</tissue>
    </source>
</reference>
<dbReference type="Proteomes" id="UP000634136">
    <property type="component" value="Unassembled WGS sequence"/>
</dbReference>
<accession>A0A834WIE7</accession>
<evidence type="ECO:0000313" key="2">
    <source>
        <dbReference type="Proteomes" id="UP000634136"/>
    </source>
</evidence>